<reference evidence="1 2" key="1">
    <citation type="submission" date="2019-08" db="EMBL/GenBank/DDBJ databases">
        <authorList>
            <person name="Alioto T."/>
            <person name="Alioto T."/>
            <person name="Gomez Garrido J."/>
        </authorList>
    </citation>
    <scope>NUCLEOTIDE SEQUENCE [LARGE SCALE GENOMIC DNA]</scope>
</reference>
<proteinExistence type="predicted"/>
<organism evidence="1 2">
    <name type="scientific">Cinara cedri</name>
    <dbReference type="NCBI Taxonomy" id="506608"/>
    <lineage>
        <taxon>Eukaryota</taxon>
        <taxon>Metazoa</taxon>
        <taxon>Ecdysozoa</taxon>
        <taxon>Arthropoda</taxon>
        <taxon>Hexapoda</taxon>
        <taxon>Insecta</taxon>
        <taxon>Pterygota</taxon>
        <taxon>Neoptera</taxon>
        <taxon>Paraneoptera</taxon>
        <taxon>Hemiptera</taxon>
        <taxon>Sternorrhyncha</taxon>
        <taxon>Aphidomorpha</taxon>
        <taxon>Aphidoidea</taxon>
        <taxon>Aphididae</taxon>
        <taxon>Lachninae</taxon>
        <taxon>Cinara</taxon>
    </lineage>
</organism>
<dbReference type="AlphaFoldDB" id="A0A5E4N4F9"/>
<dbReference type="Proteomes" id="UP000325440">
    <property type="component" value="Unassembled WGS sequence"/>
</dbReference>
<accession>A0A5E4N4F9</accession>
<keyword evidence="2" id="KW-1185">Reference proteome</keyword>
<name>A0A5E4N4F9_9HEMI</name>
<dbReference type="EMBL" id="CABPRJ010001443">
    <property type="protein sequence ID" value="VVC37198.1"/>
    <property type="molecule type" value="Genomic_DNA"/>
</dbReference>
<sequence length="57" mass="6714">MEALQALKSVDWRYVYFSAMTFKAHPIEKKQKKKKRRAYDNVAGNFMETSSPSEIRT</sequence>
<protein>
    <submittedName>
        <fullName evidence="1">Uncharacterized protein</fullName>
    </submittedName>
</protein>
<gene>
    <name evidence="1" type="ORF">CINCED_3A009621</name>
</gene>
<evidence type="ECO:0000313" key="2">
    <source>
        <dbReference type="Proteomes" id="UP000325440"/>
    </source>
</evidence>
<evidence type="ECO:0000313" key="1">
    <source>
        <dbReference type="EMBL" id="VVC37198.1"/>
    </source>
</evidence>